<feature type="non-terminal residue" evidence="2">
    <location>
        <position position="1"/>
    </location>
</feature>
<accession>A0A162MZL6</accession>
<keyword evidence="3" id="KW-1185">Reference proteome</keyword>
<sequence>QQQQQQQQIEHHPGRWHHQERACPLAGRQIDQIFNSGAIISNCRYNINDFLVTSRHAMPPLVENLAIDFVVLDAMKKMGDTRKKEHYKYEAGERDVRASRDKRDGGVRNENRHGLRLKVAGRLFTKDLIMED</sequence>
<evidence type="ECO:0000313" key="2">
    <source>
        <dbReference type="EMBL" id="KZL85366.1"/>
    </source>
</evidence>
<proteinExistence type="predicted"/>
<evidence type="ECO:0000313" key="3">
    <source>
        <dbReference type="Proteomes" id="UP000076584"/>
    </source>
</evidence>
<feature type="region of interest" description="Disordered" evidence="1">
    <location>
        <begin position="90"/>
        <end position="109"/>
    </location>
</feature>
<gene>
    <name evidence="2" type="ORF">CI238_07375</name>
</gene>
<name>A0A162MZL6_COLIC</name>
<dbReference type="EMBL" id="LFIW01000652">
    <property type="protein sequence ID" value="KZL85366.1"/>
    <property type="molecule type" value="Genomic_DNA"/>
</dbReference>
<dbReference type="AlphaFoldDB" id="A0A162MZL6"/>
<protein>
    <submittedName>
        <fullName evidence="2">Uncharacterized protein</fullName>
    </submittedName>
</protein>
<evidence type="ECO:0000256" key="1">
    <source>
        <dbReference type="SAM" id="MobiDB-lite"/>
    </source>
</evidence>
<reference evidence="2 3" key="1">
    <citation type="submission" date="2015-06" db="EMBL/GenBank/DDBJ databases">
        <title>Survival trade-offs in plant roots during colonization by closely related pathogenic and mutualistic fungi.</title>
        <authorList>
            <person name="Hacquard S."/>
            <person name="Kracher B."/>
            <person name="Hiruma K."/>
            <person name="Weinman A."/>
            <person name="Muench P."/>
            <person name="Garrido Oter R."/>
            <person name="Ver Loren van Themaat E."/>
            <person name="Dallerey J.-F."/>
            <person name="Damm U."/>
            <person name="Henrissat B."/>
            <person name="Lespinet O."/>
            <person name="Thon M."/>
            <person name="Kemen E."/>
            <person name="McHardy A.C."/>
            <person name="Schulze-Lefert P."/>
            <person name="O'Connell R.J."/>
        </authorList>
    </citation>
    <scope>NUCLEOTIDE SEQUENCE [LARGE SCALE GENOMIC DNA]</scope>
    <source>
        <strain evidence="2 3">MAFF 238704</strain>
    </source>
</reference>
<comment type="caution">
    <text evidence="2">The sequence shown here is derived from an EMBL/GenBank/DDBJ whole genome shotgun (WGS) entry which is preliminary data.</text>
</comment>
<organism evidence="2 3">
    <name type="scientific">Colletotrichum incanum</name>
    <name type="common">Soybean anthracnose fungus</name>
    <dbReference type="NCBI Taxonomy" id="1573173"/>
    <lineage>
        <taxon>Eukaryota</taxon>
        <taxon>Fungi</taxon>
        <taxon>Dikarya</taxon>
        <taxon>Ascomycota</taxon>
        <taxon>Pezizomycotina</taxon>
        <taxon>Sordariomycetes</taxon>
        <taxon>Hypocreomycetidae</taxon>
        <taxon>Glomerellales</taxon>
        <taxon>Glomerellaceae</taxon>
        <taxon>Colletotrichum</taxon>
        <taxon>Colletotrichum spaethianum species complex</taxon>
    </lineage>
</organism>
<dbReference type="Proteomes" id="UP000076584">
    <property type="component" value="Unassembled WGS sequence"/>
</dbReference>